<reference evidence="1" key="1">
    <citation type="submission" date="2020-05" db="EMBL/GenBank/DDBJ databases">
        <title>Large-scale comparative analyses of tick genomes elucidate their genetic diversity and vector capacities.</title>
        <authorList>
            <person name="Jia N."/>
            <person name="Wang J."/>
            <person name="Shi W."/>
            <person name="Du L."/>
            <person name="Sun Y."/>
            <person name="Zhan W."/>
            <person name="Jiang J."/>
            <person name="Wang Q."/>
            <person name="Zhang B."/>
            <person name="Ji P."/>
            <person name="Sakyi L.B."/>
            <person name="Cui X."/>
            <person name="Yuan T."/>
            <person name="Jiang B."/>
            <person name="Yang W."/>
            <person name="Lam T.T.-Y."/>
            <person name="Chang Q."/>
            <person name="Ding S."/>
            <person name="Wang X."/>
            <person name="Zhu J."/>
            <person name="Ruan X."/>
            <person name="Zhao L."/>
            <person name="Wei J."/>
            <person name="Que T."/>
            <person name="Du C."/>
            <person name="Cheng J."/>
            <person name="Dai P."/>
            <person name="Han X."/>
            <person name="Huang E."/>
            <person name="Gao Y."/>
            <person name="Liu J."/>
            <person name="Shao H."/>
            <person name="Ye R."/>
            <person name="Li L."/>
            <person name="Wei W."/>
            <person name="Wang X."/>
            <person name="Wang C."/>
            <person name="Yang T."/>
            <person name="Huo Q."/>
            <person name="Li W."/>
            <person name="Guo W."/>
            <person name="Chen H."/>
            <person name="Zhou L."/>
            <person name="Ni X."/>
            <person name="Tian J."/>
            <person name="Zhou Y."/>
            <person name="Sheng Y."/>
            <person name="Liu T."/>
            <person name="Pan Y."/>
            <person name="Xia L."/>
            <person name="Li J."/>
            <person name="Zhao F."/>
            <person name="Cao W."/>
        </authorList>
    </citation>
    <scope>NUCLEOTIDE SEQUENCE</scope>
    <source>
        <strain evidence="1">Hyas-2018</strain>
    </source>
</reference>
<evidence type="ECO:0000313" key="1">
    <source>
        <dbReference type="EMBL" id="KAH6945474.1"/>
    </source>
</evidence>
<organism evidence="1 2">
    <name type="scientific">Hyalomma asiaticum</name>
    <name type="common">Tick</name>
    <dbReference type="NCBI Taxonomy" id="266040"/>
    <lineage>
        <taxon>Eukaryota</taxon>
        <taxon>Metazoa</taxon>
        <taxon>Ecdysozoa</taxon>
        <taxon>Arthropoda</taxon>
        <taxon>Chelicerata</taxon>
        <taxon>Arachnida</taxon>
        <taxon>Acari</taxon>
        <taxon>Parasitiformes</taxon>
        <taxon>Ixodida</taxon>
        <taxon>Ixodoidea</taxon>
        <taxon>Ixodidae</taxon>
        <taxon>Hyalomminae</taxon>
        <taxon>Hyalomma</taxon>
    </lineage>
</organism>
<comment type="caution">
    <text evidence="1">The sequence shown here is derived from an EMBL/GenBank/DDBJ whole genome shotgun (WGS) entry which is preliminary data.</text>
</comment>
<dbReference type="EMBL" id="CM023481">
    <property type="protein sequence ID" value="KAH6945474.1"/>
    <property type="molecule type" value="Genomic_DNA"/>
</dbReference>
<accession>A0ACB7TKU2</accession>
<dbReference type="Proteomes" id="UP000821845">
    <property type="component" value="Chromosome 1"/>
</dbReference>
<evidence type="ECO:0000313" key="2">
    <source>
        <dbReference type="Proteomes" id="UP000821845"/>
    </source>
</evidence>
<proteinExistence type="predicted"/>
<sequence length="79" mass="8901">MRSALLFQARTGSRRELLDSDPSCRLFGAPEETVAHILLACPRLHDQPRTSPSLAELLGLARQAEETYKDRVTKNLLLR</sequence>
<keyword evidence="2" id="KW-1185">Reference proteome</keyword>
<gene>
    <name evidence="1" type="ORF">HPB50_008713</name>
</gene>
<protein>
    <submittedName>
        <fullName evidence="1">Uncharacterized protein</fullName>
    </submittedName>
</protein>
<name>A0ACB7TKU2_HYAAI</name>